<evidence type="ECO:0000256" key="1">
    <source>
        <dbReference type="ARBA" id="ARBA00022729"/>
    </source>
</evidence>
<evidence type="ECO:0000313" key="3">
    <source>
        <dbReference type="EMBL" id="NEC90490.1"/>
    </source>
</evidence>
<dbReference type="PANTHER" id="PTHR44103:SF1">
    <property type="entry name" value="PROPROTEIN CONVERTASE P"/>
    <property type="match status" value="1"/>
</dbReference>
<feature type="chain" id="PRO_5025508765" evidence="2">
    <location>
        <begin position="34"/>
        <end position="1033"/>
    </location>
</feature>
<dbReference type="InterPro" id="IPR013517">
    <property type="entry name" value="FG-GAP"/>
</dbReference>
<dbReference type="SUPFAM" id="SSF63825">
    <property type="entry name" value="YWTD domain"/>
    <property type="match status" value="1"/>
</dbReference>
<proteinExistence type="predicted"/>
<organism evidence="3">
    <name type="scientific">Streptomyces sp. SID12501</name>
    <dbReference type="NCBI Taxonomy" id="2706042"/>
    <lineage>
        <taxon>Bacteria</taxon>
        <taxon>Bacillati</taxon>
        <taxon>Actinomycetota</taxon>
        <taxon>Actinomycetes</taxon>
        <taxon>Kitasatosporales</taxon>
        <taxon>Streptomycetaceae</taxon>
        <taxon>Streptomyces</taxon>
    </lineage>
</organism>
<protein>
    <submittedName>
        <fullName evidence="3">VCBS repeat-containing protein</fullName>
    </submittedName>
</protein>
<accession>A0A6B3C2F6</accession>
<dbReference type="EMBL" id="JAAGLU010000032">
    <property type="protein sequence ID" value="NEC90490.1"/>
    <property type="molecule type" value="Genomic_DNA"/>
</dbReference>
<name>A0A6B3C2F6_9ACTN</name>
<keyword evidence="1 2" id="KW-0732">Signal</keyword>
<sequence length="1033" mass="107531">MSRSGKRTGVAVAASVVLGAGLSPLLPSEPALAEPQAAQETVVPAALRDYGLDARVRASSTHNGHDSAGAQGVFHTLEGRTGILWTRYADGESVTVPAPAGTAPTTTGTDVLAYKYADGRVDFWDATDGTSRSLQIPAGLNYLTSYDDLTIGYTMVTGEDGTATRVMHLLTPGPDGTTGNVRVEGGPAGLLLGTAIGADAEMLYFRASVDGQTGLVAVDRATGEVRGWSGPLPVAYYKVNLGGGRVVVSATDKATVLVFPRDLSAAPVEIALKGVSDGANATLSLAVVGDWLVNGAYATTAQPIAGGEQVTLLRSSEYGTAAGPGGTVVKIGRTGTDDRGIQRITPGTDGGPPVVTLVKALPKPTLPVQGLSLDQGRLVARRQYNALALAADVRTVAPSGTPEFGARTSFATGVTVAPCAATDVACAQVQGTADGRIAWLAHDETTDRIWVAGPDADSRWERTELPRGGRITDVSGQYLLYTAPAQQEVYRIGDDGGPVVTRTPGPAALSGDILWSTGTAPGSVTAYDLTAKKTTETLTTDAGCAPTELQALGRWLYWTCDGRAGVYDRTAHKSVPVPVGEARLGDGYVLTHDRQAGKLTLTTVTDGPPASRVIGELPDTGVSQRDVRWTVDESGANVAYVDDEERVHLVPSGVPQQPLRLLAPVVRFPFAKVRGYDVTPDPVATVLLSKPSGSWRLTVRSRATGKVVDSVDGGAARGELTVGWGGLLGEYGGSGFHPNGSYDWTLTVTPADGVGGPVEARGTVGLSRGSAVRHDYVGGPGWQSPDGTGDLLSLTPSGTLAFHQGTGKGTFSGRFSGSGWPAGITAVPFGDLNRDRCNDVLVRLSSGALRLYKPACHTAPKPSAPYITLGTSGWNQYDVLTSPGDVTKDGRPDLIARDSATGAVYLYKGTSEGRLSARVKLYTDWKTYKKVVGAGDLNGDGLGDLLAQDRTNTLYRYFGTGNGTFTARVKVLSNWGATYNAVVGVGDITGDGRNDLVVRDTAGNLYRNPGLGNGTFGPRVKIASGWQGYKGLY</sequence>
<gene>
    <name evidence="3" type="ORF">G3I71_32870</name>
</gene>
<comment type="caution">
    <text evidence="3">The sequence shown here is derived from an EMBL/GenBank/DDBJ whole genome shotgun (WGS) entry which is preliminary data.</text>
</comment>
<evidence type="ECO:0000256" key="2">
    <source>
        <dbReference type="SAM" id="SignalP"/>
    </source>
</evidence>
<dbReference type="InterPro" id="IPR028994">
    <property type="entry name" value="Integrin_alpha_N"/>
</dbReference>
<dbReference type="AlphaFoldDB" id="A0A6B3C2F6"/>
<dbReference type="SUPFAM" id="SSF69318">
    <property type="entry name" value="Integrin alpha N-terminal domain"/>
    <property type="match status" value="1"/>
</dbReference>
<feature type="signal peptide" evidence="2">
    <location>
        <begin position="1"/>
        <end position="33"/>
    </location>
</feature>
<dbReference type="PANTHER" id="PTHR44103">
    <property type="entry name" value="PROPROTEIN CONVERTASE P"/>
    <property type="match status" value="1"/>
</dbReference>
<reference evidence="3" key="1">
    <citation type="submission" date="2020-01" db="EMBL/GenBank/DDBJ databases">
        <title>Insect and environment-associated Actinomycetes.</title>
        <authorList>
            <person name="Currrie C."/>
            <person name="Chevrette M."/>
            <person name="Carlson C."/>
            <person name="Stubbendieck R."/>
            <person name="Wendt-Pienkowski E."/>
        </authorList>
    </citation>
    <scope>NUCLEOTIDE SEQUENCE</scope>
    <source>
        <strain evidence="3">SID12501</strain>
    </source>
</reference>
<dbReference type="Gene3D" id="2.130.10.130">
    <property type="entry name" value="Integrin alpha, N-terminal"/>
    <property type="match status" value="1"/>
</dbReference>
<dbReference type="Pfam" id="PF13517">
    <property type="entry name" value="FG-GAP_3"/>
    <property type="match status" value="1"/>
</dbReference>